<dbReference type="Pfam" id="PF13040">
    <property type="entry name" value="Fur_reg_FbpB"/>
    <property type="match status" value="1"/>
</dbReference>
<gene>
    <name evidence="1" type="ORF">MACH08_16180</name>
</gene>
<comment type="caution">
    <text evidence="1">The sequence shown here is derived from an EMBL/GenBank/DDBJ whole genome shotgun (WGS) entry which is preliminary data.</text>
</comment>
<keyword evidence="2" id="KW-1185">Reference proteome</keyword>
<evidence type="ECO:0008006" key="3">
    <source>
        <dbReference type="Google" id="ProtNLM"/>
    </source>
</evidence>
<sequence length="48" mass="5708">MRPKALDFEQLVNQNKQELLNDEESITQIELRLENKQEAIVLAERQKN</sequence>
<organism evidence="1 2">
    <name type="scientific">Oceanobacillus kimchii</name>
    <dbReference type="NCBI Taxonomy" id="746691"/>
    <lineage>
        <taxon>Bacteria</taxon>
        <taxon>Bacillati</taxon>
        <taxon>Bacillota</taxon>
        <taxon>Bacilli</taxon>
        <taxon>Bacillales</taxon>
        <taxon>Bacillaceae</taxon>
        <taxon>Oceanobacillus</taxon>
    </lineage>
</organism>
<reference evidence="1 2" key="1">
    <citation type="submission" date="2023-02" db="EMBL/GenBank/DDBJ databases">
        <title>Oceanobacillus kimchii IFOP_LL358 isolated form Alexandrium catenella lab strain.</title>
        <authorList>
            <person name="Gajardo G."/>
            <person name="Ueki S."/>
            <person name="Maruyama F."/>
        </authorList>
    </citation>
    <scope>NUCLEOTIDE SEQUENCE [LARGE SCALE GENOMIC DNA]</scope>
    <source>
        <strain evidence="1 2">IFOP_LL358</strain>
    </source>
</reference>
<protein>
    <recommendedName>
        <fullName evidence="3">FbpB family small basic protein</fullName>
    </recommendedName>
</protein>
<evidence type="ECO:0000313" key="1">
    <source>
        <dbReference type="EMBL" id="GLO65834.1"/>
    </source>
</evidence>
<dbReference type="InterPro" id="IPR025004">
    <property type="entry name" value="SenN/SenS"/>
</dbReference>
<name>A0ABQ5TJG1_9BACI</name>
<evidence type="ECO:0000313" key="2">
    <source>
        <dbReference type="Proteomes" id="UP001275436"/>
    </source>
</evidence>
<dbReference type="Proteomes" id="UP001275436">
    <property type="component" value="Unassembled WGS sequence"/>
</dbReference>
<proteinExistence type="predicted"/>
<dbReference type="EMBL" id="BSKO01000001">
    <property type="protein sequence ID" value="GLO65834.1"/>
    <property type="molecule type" value="Genomic_DNA"/>
</dbReference>
<accession>A0ABQ5TJG1</accession>
<dbReference type="RefSeq" id="WP_017796514.1">
    <property type="nucleotide sequence ID" value="NZ_BSKO01000001.1"/>
</dbReference>